<proteinExistence type="predicted"/>
<feature type="transmembrane region" description="Helical" evidence="1">
    <location>
        <begin position="35"/>
        <end position="59"/>
    </location>
</feature>
<dbReference type="EMBL" id="VSSQ01006578">
    <property type="protein sequence ID" value="MPM33167.1"/>
    <property type="molecule type" value="Genomic_DNA"/>
</dbReference>
<keyword evidence="1" id="KW-0472">Membrane</keyword>
<feature type="domain" description="Prepilin type IV endopeptidase peptidase" evidence="2">
    <location>
        <begin position="12"/>
        <end position="112"/>
    </location>
</feature>
<sequence length="147" mass="16008">MEIALGILMDAFFVAMLVWCAYMDIKTRTISNLSIILLLCLGLAHLLLTLLTGAVWWVYPAGLALSAPFFASWLKGHMGGGDVKLLMGIGLYLGLIYTLLAFVLMLPLLGALAIHSWRKARTLRRSIPFAPVLSFGAGGIIIISYLL</sequence>
<keyword evidence="1" id="KW-1133">Transmembrane helix</keyword>
<evidence type="ECO:0000313" key="3">
    <source>
        <dbReference type="EMBL" id="MPM33167.1"/>
    </source>
</evidence>
<dbReference type="InterPro" id="IPR000045">
    <property type="entry name" value="Prepilin_IV_endopep_pep"/>
</dbReference>
<evidence type="ECO:0000259" key="2">
    <source>
        <dbReference type="Pfam" id="PF01478"/>
    </source>
</evidence>
<organism evidence="3">
    <name type="scientific">bioreactor metagenome</name>
    <dbReference type="NCBI Taxonomy" id="1076179"/>
    <lineage>
        <taxon>unclassified sequences</taxon>
        <taxon>metagenomes</taxon>
        <taxon>ecological metagenomes</taxon>
    </lineage>
</organism>
<protein>
    <recommendedName>
        <fullName evidence="2">Prepilin type IV endopeptidase peptidase domain-containing protein</fullName>
    </recommendedName>
</protein>
<dbReference type="Gene3D" id="1.20.120.1220">
    <property type="match status" value="1"/>
</dbReference>
<name>A0A644YXR9_9ZZZZ</name>
<dbReference type="GO" id="GO:0004190">
    <property type="term" value="F:aspartic-type endopeptidase activity"/>
    <property type="evidence" value="ECO:0007669"/>
    <property type="project" value="InterPro"/>
</dbReference>
<comment type="caution">
    <text evidence="3">The sequence shown here is derived from an EMBL/GenBank/DDBJ whole genome shotgun (WGS) entry which is preliminary data.</text>
</comment>
<keyword evidence="1" id="KW-0812">Transmembrane</keyword>
<feature type="transmembrane region" description="Helical" evidence="1">
    <location>
        <begin position="6"/>
        <end position="23"/>
    </location>
</feature>
<reference evidence="3" key="1">
    <citation type="submission" date="2019-08" db="EMBL/GenBank/DDBJ databases">
        <authorList>
            <person name="Kucharzyk K."/>
            <person name="Murdoch R.W."/>
            <person name="Higgins S."/>
            <person name="Loffler F."/>
        </authorList>
    </citation>
    <scope>NUCLEOTIDE SEQUENCE</scope>
</reference>
<evidence type="ECO:0000256" key="1">
    <source>
        <dbReference type="SAM" id="Phobius"/>
    </source>
</evidence>
<feature type="transmembrane region" description="Helical" evidence="1">
    <location>
        <begin position="89"/>
        <end position="114"/>
    </location>
</feature>
<gene>
    <name evidence="3" type="ORF">SDC9_79736</name>
</gene>
<dbReference type="Pfam" id="PF01478">
    <property type="entry name" value="Peptidase_A24"/>
    <property type="match status" value="1"/>
</dbReference>
<dbReference type="GO" id="GO:0016020">
    <property type="term" value="C:membrane"/>
    <property type="evidence" value="ECO:0007669"/>
    <property type="project" value="InterPro"/>
</dbReference>
<accession>A0A644YXR9</accession>
<feature type="transmembrane region" description="Helical" evidence="1">
    <location>
        <begin position="126"/>
        <end position="146"/>
    </location>
</feature>
<dbReference type="AlphaFoldDB" id="A0A644YXR9"/>